<reference evidence="2 3" key="1">
    <citation type="submission" date="2016-10" db="EMBL/GenBank/DDBJ databases">
        <title>Genome sequence of the ascomycete fungus Penicillium subrubescens.</title>
        <authorList>
            <person name="De Vries R.P."/>
            <person name="Peng M."/>
            <person name="Dilokpimol A."/>
            <person name="Hilden K."/>
            <person name="Makela M.R."/>
            <person name="Grigoriev I."/>
            <person name="Riley R."/>
            <person name="Granchi Z."/>
        </authorList>
    </citation>
    <scope>NUCLEOTIDE SEQUENCE [LARGE SCALE GENOMIC DNA]</scope>
    <source>
        <strain evidence="2 3">CBS 132785</strain>
    </source>
</reference>
<gene>
    <name evidence="2" type="ORF">PENSUB_7657</name>
</gene>
<accession>A0A1Q5TKI2</accession>
<sequence>MAIPINNATTYQALHGLDLTSSEGLELQHQIQDAVALLPMTRAPPYCNRFRLPYRPYACKILALRKSEMAECEGCDSAEARIEDLKGQLTEKDELIACLKAQLEAPVKSQGKTSTSRRAQFRRYLN</sequence>
<organism evidence="2 3">
    <name type="scientific">Penicillium subrubescens</name>
    <dbReference type="NCBI Taxonomy" id="1316194"/>
    <lineage>
        <taxon>Eukaryota</taxon>
        <taxon>Fungi</taxon>
        <taxon>Dikarya</taxon>
        <taxon>Ascomycota</taxon>
        <taxon>Pezizomycotina</taxon>
        <taxon>Eurotiomycetes</taxon>
        <taxon>Eurotiomycetidae</taxon>
        <taxon>Eurotiales</taxon>
        <taxon>Aspergillaceae</taxon>
        <taxon>Penicillium</taxon>
    </lineage>
</organism>
<evidence type="ECO:0000256" key="1">
    <source>
        <dbReference type="SAM" id="Coils"/>
    </source>
</evidence>
<protein>
    <submittedName>
        <fullName evidence="2">Uncharacterized protein</fullName>
    </submittedName>
</protein>
<feature type="coiled-coil region" evidence="1">
    <location>
        <begin position="75"/>
        <end position="102"/>
    </location>
</feature>
<evidence type="ECO:0000313" key="2">
    <source>
        <dbReference type="EMBL" id="OKP00726.1"/>
    </source>
</evidence>
<keyword evidence="1" id="KW-0175">Coiled coil</keyword>
<dbReference type="Proteomes" id="UP000186955">
    <property type="component" value="Unassembled WGS sequence"/>
</dbReference>
<dbReference type="EMBL" id="MNBE01000643">
    <property type="protein sequence ID" value="OKP00726.1"/>
    <property type="molecule type" value="Genomic_DNA"/>
</dbReference>
<dbReference type="AlphaFoldDB" id="A0A1Q5TKI2"/>
<evidence type="ECO:0000313" key="3">
    <source>
        <dbReference type="Proteomes" id="UP000186955"/>
    </source>
</evidence>
<comment type="caution">
    <text evidence="2">The sequence shown here is derived from an EMBL/GenBank/DDBJ whole genome shotgun (WGS) entry which is preliminary data.</text>
</comment>
<keyword evidence="3" id="KW-1185">Reference proteome</keyword>
<proteinExistence type="predicted"/>
<name>A0A1Q5TKI2_9EURO</name>